<feature type="compositionally biased region" description="Basic residues" evidence="1">
    <location>
        <begin position="1975"/>
        <end position="1984"/>
    </location>
</feature>
<name>A0A3N4ZK65_9MICO</name>
<comment type="caution">
    <text evidence="2">The sequence shown here is derived from an EMBL/GenBank/DDBJ whole genome shotgun (WGS) entry which is preliminary data.</text>
</comment>
<evidence type="ECO:0000256" key="1">
    <source>
        <dbReference type="SAM" id="MobiDB-lite"/>
    </source>
</evidence>
<feature type="region of interest" description="Disordered" evidence="1">
    <location>
        <begin position="298"/>
        <end position="317"/>
    </location>
</feature>
<dbReference type="EMBL" id="RKQZ01000001">
    <property type="protein sequence ID" value="RPF21315.1"/>
    <property type="molecule type" value="Genomic_DNA"/>
</dbReference>
<protein>
    <submittedName>
        <fullName evidence="2">RHS repeat-associated protein</fullName>
    </submittedName>
</protein>
<proteinExistence type="predicted"/>
<feature type="region of interest" description="Disordered" evidence="1">
    <location>
        <begin position="1"/>
        <end position="22"/>
    </location>
</feature>
<keyword evidence="3" id="KW-1185">Reference proteome</keyword>
<gene>
    <name evidence="2" type="ORF">EDD34_1940</name>
</gene>
<dbReference type="InterPro" id="IPR031325">
    <property type="entry name" value="RHS_repeat"/>
</dbReference>
<reference evidence="2 3" key="1">
    <citation type="submission" date="2018-11" db="EMBL/GenBank/DDBJ databases">
        <title>Sequencing the genomes of 1000 actinobacteria strains.</title>
        <authorList>
            <person name="Klenk H.-P."/>
        </authorList>
    </citation>
    <scope>NUCLEOTIDE SEQUENCE [LARGE SCALE GENOMIC DNA]</scope>
    <source>
        <strain evidence="2 3">DSM 15700</strain>
    </source>
</reference>
<dbReference type="PANTHER" id="PTHR32305:SF17">
    <property type="entry name" value="TRNA NUCLEASE WAPA"/>
    <property type="match status" value="1"/>
</dbReference>
<dbReference type="Proteomes" id="UP000280501">
    <property type="component" value="Unassembled WGS sequence"/>
</dbReference>
<dbReference type="InterPro" id="IPR050708">
    <property type="entry name" value="T6SS_VgrG/RHS"/>
</dbReference>
<dbReference type="InterPro" id="IPR006530">
    <property type="entry name" value="YD"/>
</dbReference>
<feature type="region of interest" description="Disordered" evidence="1">
    <location>
        <begin position="1970"/>
        <end position="1991"/>
    </location>
</feature>
<organism evidence="2 3">
    <name type="scientific">Myceligenerans xiligouense</name>
    <dbReference type="NCBI Taxonomy" id="253184"/>
    <lineage>
        <taxon>Bacteria</taxon>
        <taxon>Bacillati</taxon>
        <taxon>Actinomycetota</taxon>
        <taxon>Actinomycetes</taxon>
        <taxon>Micrococcales</taxon>
        <taxon>Promicromonosporaceae</taxon>
        <taxon>Myceligenerans</taxon>
    </lineage>
</organism>
<evidence type="ECO:0000313" key="3">
    <source>
        <dbReference type="Proteomes" id="UP000280501"/>
    </source>
</evidence>
<sequence length="2200" mass="237471">MSTNYSSTVPDRPSRPRSVRRGGRAVGLVAATVALAVALPFLPAAAAPDPDLAERQSWTLNERAEHDREFAENAIGEIDMDRPLQSQAQHGADAVVDVPAARKPEPLAPVRAAAASTQVASTQRRSAGRAADRVEVGGLSVGIEAATDKAARAAGLNSDRGAAGSAHVTTLDAERADRLGVEAVLTVRPGQGERPAQGPALVSVDTSALAGSGTEIASRLRLVELPACALTTPTETECQTWADLTDPADQPEDVVSGVIEIPETADTSTRQQRTTSLRAAEASASEQVVVLAVAAGDSGDEGDWKATPLSSAASWEASGSSGSFTWSYPMRAPDTAGGLVPDVSLAYDSGSVDGMVASVNTQTSEIGEGWQLSAGGYIERKFVPCTDDQAAVGGQDPNNKDHDSGDLCWKNDNATLVLGGTASDLVKDEGTGDWHLEADDNTNVEHLTGGWNGDNNKEYWKVTTSDGTQYWFGRDKRAADDPISNLYSAWTVPVFGNHPGEPCYKSASGGGFAESSCKQAWRWNLDYVVDTSGNSMTYRYGREWNNYGRNNNETDVAAADYVRGGFLRQIDFGTRADTLTKYPQARMVFTYAERCIETSSFDCGTLNSDTRDHWPDVPQNLICSTTADSCENRLAPTFFTRKRLTGVETLIKQADTTLRSVDSWELTHSFPDSGDGLDALWLNQVQHTGNGTGNAMTLPATQFGSVQMDNRVAAGLDRSAMSRMRIGQIRTESGAMISVVYSDPDCTSSDTPSAPETNTRRCMPVWWTPEGAEDPIREWFHKYVVKQVTEDSRDGGSDPTVTSYSYPGNAAWRYVDDELTLKKHRTWSDWRGYATVDEYTGDTVSNPDITRLHTRYRYFRGMHGDRQSPTGGTKSVQIDGINDLDQWSGMVREEITYNGSAVVDRTVNTPWRSTATATSADGDKAYYTGIEKTRTTTTAPDRAAGDLVSEVNTTYDSRGRVETVSDLGDIGTGSDDTCTRTTYVTNPDKNILDTIRREETVAVKCAATPSRPADVIADQRYAYDGGQVGDAPTRGRVTASQEVKSYSGGSPSYVDVERTTYDTFGRPVTVKDAQENVTSTSYATVQNLTTGTTVTTPDPDGGSGPLAAHETVSELDPAWGVPTKVTGPDGRVTEGSYDALGRLRQVWKPGRVKGQDTASVKYWYGVRDTGVNGVRTETLTQDGSGYRRSFTIYDGLLRERQTQAASASDLATGRVVTDTTYDTRGLATLNNHAWHTSGDPAFELLTTSAAVPGRTLTEYDGAGRATRELFQVDEDAEDYDNGTYVLKWETRTQHRGDRTLVTPPDGGTPTTTITDARGRTTAIRQHTGTTPSSDYIATTYTHDAADRLTRAVDDAGNRWTYEYDLRGRQTRTTDPDKGETLTTYDILGRVETATDARGQTLGYTYDALGRKTSMREGGTSGTVRAEWTYDLLGDGTRVPGQPASTTRYVGTGTDLSEIVTTVDGYEVHGQPTATTTTIPQTVNGTDLGELARSWTTTYEYTVSGLPDKTGYQFGGGIPSETMNLAYDSADQPSGLESDRHGIYVAAADYKPTGEPARFSLGNTHAYVQDWDYEFGTNRLKKSTVVAEDPSGVAVDVRRASYTWDHAGNLTSVFDTPAADLGGRAHDRQCYDYDGLGRLVEAWTPATAGCGTAPTSEILGGAAAYWNTYSHDSVGNRTSVVEHAVGSGSDITSTYDYPEAGGAAGTQPHGVTQVEHTGAQTGTSSFTYDDAGNMTGRDQAGQTLQELSWDAEGELAAVAEDTDGDGTISTAEQDEADGYVYTADGERILRTQDGATTLYLGHQELTLDHSTGTVSGQRYYTFGGMTIATRTGYNFADVDTIISDQQGTGTVQIPNVDGPAHRVHRYTDPYGKPRGPQASQPGAGGGADGDWTGEHGFLDKPIDATGLTAIGARMYDPTLGRFISVDPVMDLTDPQQWNGYAYSHNNPTTFTDPTGMREICDSGHTCNYGKGGGITKQKKKAKPRPRPATVESTANTSNWSWWTTLRARYQAYNEGFKWIQPKPVALDPAARTTTYTGADPLVQRYIQSAHFQSARQATINELMTNGSYVRGSKPLDHGYAAGRDGLGSMRKNLMADARTHFGSEYYSNGEYENIAIALLGSHELSASPVTISFNGGGGDRRTAVIQYVVKNDTTLASATRVGYNSPNVDSAKNWIAEGSFGGRVSQEFVWYERYTYDYQGR</sequence>
<feature type="region of interest" description="Disordered" evidence="1">
    <location>
        <begin position="1867"/>
        <end position="1887"/>
    </location>
</feature>
<dbReference type="Gene3D" id="2.180.10.10">
    <property type="entry name" value="RHS repeat-associated core"/>
    <property type="match status" value="2"/>
</dbReference>
<dbReference type="Pfam" id="PF05593">
    <property type="entry name" value="RHS_repeat"/>
    <property type="match status" value="2"/>
</dbReference>
<feature type="region of interest" description="Disordered" evidence="1">
    <location>
        <begin position="109"/>
        <end position="128"/>
    </location>
</feature>
<evidence type="ECO:0000313" key="2">
    <source>
        <dbReference type="EMBL" id="RPF21315.1"/>
    </source>
</evidence>
<dbReference type="PANTHER" id="PTHR32305">
    <property type="match status" value="1"/>
</dbReference>
<dbReference type="NCBIfam" id="TIGR03696">
    <property type="entry name" value="Rhs_assc_core"/>
    <property type="match status" value="1"/>
</dbReference>
<dbReference type="InterPro" id="IPR022385">
    <property type="entry name" value="Rhs_assc_core"/>
</dbReference>
<accession>A0A3N4ZK65</accession>
<dbReference type="NCBIfam" id="TIGR01643">
    <property type="entry name" value="YD_repeat_2x"/>
    <property type="match status" value="2"/>
</dbReference>
<feature type="compositionally biased region" description="Low complexity" evidence="1">
    <location>
        <begin position="110"/>
        <end position="124"/>
    </location>
</feature>